<dbReference type="AlphaFoldDB" id="A0A392U383"/>
<evidence type="ECO:0000313" key="2">
    <source>
        <dbReference type="EMBL" id="MCI67911.1"/>
    </source>
</evidence>
<feature type="non-terminal residue" evidence="2">
    <location>
        <position position="1"/>
    </location>
</feature>
<evidence type="ECO:0000313" key="3">
    <source>
        <dbReference type="Proteomes" id="UP000265520"/>
    </source>
</evidence>
<keyword evidence="3" id="KW-1185">Reference proteome</keyword>
<reference evidence="2 3" key="1">
    <citation type="journal article" date="2018" name="Front. Plant Sci.">
        <title>Red Clover (Trifolium pratense) and Zigzag Clover (T. medium) - A Picture of Genomic Similarities and Differences.</title>
        <authorList>
            <person name="Dluhosova J."/>
            <person name="Istvanek J."/>
            <person name="Nedelnik J."/>
            <person name="Repkova J."/>
        </authorList>
    </citation>
    <scope>NUCLEOTIDE SEQUENCE [LARGE SCALE GENOMIC DNA]</scope>
    <source>
        <strain evidence="3">cv. 10/8</strain>
        <tissue evidence="2">Leaf</tissue>
    </source>
</reference>
<dbReference type="EMBL" id="LXQA010726583">
    <property type="protein sequence ID" value="MCI67911.1"/>
    <property type="molecule type" value="Genomic_DNA"/>
</dbReference>
<sequence>SPLPPALGAGRAALGAARAHKS</sequence>
<protein>
    <submittedName>
        <fullName evidence="2">Uncharacterized protein</fullName>
    </submittedName>
</protein>
<accession>A0A392U383</accession>
<proteinExistence type="predicted"/>
<feature type="region of interest" description="Disordered" evidence="1">
    <location>
        <begin position="1"/>
        <end position="22"/>
    </location>
</feature>
<name>A0A392U383_9FABA</name>
<dbReference type="Proteomes" id="UP000265520">
    <property type="component" value="Unassembled WGS sequence"/>
</dbReference>
<comment type="caution">
    <text evidence="2">The sequence shown here is derived from an EMBL/GenBank/DDBJ whole genome shotgun (WGS) entry which is preliminary data.</text>
</comment>
<evidence type="ECO:0000256" key="1">
    <source>
        <dbReference type="SAM" id="MobiDB-lite"/>
    </source>
</evidence>
<organism evidence="2 3">
    <name type="scientific">Trifolium medium</name>
    <dbReference type="NCBI Taxonomy" id="97028"/>
    <lineage>
        <taxon>Eukaryota</taxon>
        <taxon>Viridiplantae</taxon>
        <taxon>Streptophyta</taxon>
        <taxon>Embryophyta</taxon>
        <taxon>Tracheophyta</taxon>
        <taxon>Spermatophyta</taxon>
        <taxon>Magnoliopsida</taxon>
        <taxon>eudicotyledons</taxon>
        <taxon>Gunneridae</taxon>
        <taxon>Pentapetalae</taxon>
        <taxon>rosids</taxon>
        <taxon>fabids</taxon>
        <taxon>Fabales</taxon>
        <taxon>Fabaceae</taxon>
        <taxon>Papilionoideae</taxon>
        <taxon>50 kb inversion clade</taxon>
        <taxon>NPAAA clade</taxon>
        <taxon>Hologalegina</taxon>
        <taxon>IRL clade</taxon>
        <taxon>Trifolieae</taxon>
        <taxon>Trifolium</taxon>
    </lineage>
</organism>